<organism evidence="1">
    <name type="scientific">uncultured Nocardioidaceae bacterium</name>
    <dbReference type="NCBI Taxonomy" id="253824"/>
    <lineage>
        <taxon>Bacteria</taxon>
        <taxon>Bacillati</taxon>
        <taxon>Actinomycetota</taxon>
        <taxon>Actinomycetes</taxon>
        <taxon>Propionibacteriales</taxon>
        <taxon>Nocardioidaceae</taxon>
        <taxon>environmental samples</taxon>
    </lineage>
</organism>
<accession>A0A6J4MKK5</accession>
<dbReference type="AlphaFoldDB" id="A0A6J4MKK5"/>
<dbReference type="EMBL" id="CADCUK010000018">
    <property type="protein sequence ID" value="CAA9362024.1"/>
    <property type="molecule type" value="Genomic_DNA"/>
</dbReference>
<protein>
    <submittedName>
        <fullName evidence="1">Uncharacterized protein</fullName>
    </submittedName>
</protein>
<sequence length="132" mass="14818">MWRSGITRRRSDAALLEMIENAARWGSFDSPWHSTPQVWQHFRDEGEILCQLQRQWRTALAGAIYVAIEAGDGDLRADVTRAFEKVQRKHHGLRKILEAHSDHPAIAASMRKERALLSSFVGLSTGGTPQAA</sequence>
<proteinExistence type="predicted"/>
<evidence type="ECO:0000313" key="1">
    <source>
        <dbReference type="EMBL" id="CAA9362024.1"/>
    </source>
</evidence>
<name>A0A6J4MKK5_9ACTN</name>
<gene>
    <name evidence="1" type="ORF">AVDCRST_MAG47-280</name>
</gene>
<reference evidence="1" key="1">
    <citation type="submission" date="2020-02" db="EMBL/GenBank/DDBJ databases">
        <authorList>
            <person name="Meier V. D."/>
        </authorList>
    </citation>
    <scope>NUCLEOTIDE SEQUENCE</scope>
    <source>
        <strain evidence="1">AVDCRST_MAG47</strain>
    </source>
</reference>